<dbReference type="AlphaFoldDB" id="X1JL36"/>
<dbReference type="Pfam" id="PF10049">
    <property type="entry name" value="DUF2283"/>
    <property type="match status" value="1"/>
</dbReference>
<dbReference type="EMBL" id="BARU01036605">
    <property type="protein sequence ID" value="GAH78964.1"/>
    <property type="molecule type" value="Genomic_DNA"/>
</dbReference>
<reference evidence="1" key="1">
    <citation type="journal article" date="2014" name="Front. Microbiol.">
        <title>High frequency of phylogenetically diverse reductive dehalogenase-homologous genes in deep subseafloor sedimentary metagenomes.</title>
        <authorList>
            <person name="Kawai M."/>
            <person name="Futagami T."/>
            <person name="Toyoda A."/>
            <person name="Takaki Y."/>
            <person name="Nishi S."/>
            <person name="Hori S."/>
            <person name="Arai W."/>
            <person name="Tsubouchi T."/>
            <person name="Morono Y."/>
            <person name="Uchiyama I."/>
            <person name="Ito T."/>
            <person name="Fujiyama A."/>
            <person name="Inagaki F."/>
            <person name="Takami H."/>
        </authorList>
    </citation>
    <scope>NUCLEOTIDE SEQUENCE</scope>
    <source>
        <strain evidence="1">Expedition CK06-06</strain>
    </source>
</reference>
<proteinExistence type="predicted"/>
<gene>
    <name evidence="1" type="ORF">S03H2_57139</name>
</gene>
<accession>X1JL36</accession>
<sequence length="82" mass="9411">MKVSYDSRYNIAYIRLREKAIEVDTIRISDEINVDMSPDGRIYGIELLNANEQLQITKGGRFTLTDESTGKTVRFPIGTKKR</sequence>
<name>X1JL36_9ZZZZ</name>
<evidence type="ECO:0008006" key="2">
    <source>
        <dbReference type="Google" id="ProtNLM"/>
    </source>
</evidence>
<comment type="caution">
    <text evidence="1">The sequence shown here is derived from an EMBL/GenBank/DDBJ whole genome shotgun (WGS) entry which is preliminary data.</text>
</comment>
<dbReference type="InterPro" id="IPR019270">
    <property type="entry name" value="DUF2283"/>
</dbReference>
<protein>
    <recommendedName>
        <fullName evidence="2">DUF2283 domain-containing protein</fullName>
    </recommendedName>
</protein>
<evidence type="ECO:0000313" key="1">
    <source>
        <dbReference type="EMBL" id="GAH78964.1"/>
    </source>
</evidence>
<organism evidence="1">
    <name type="scientific">marine sediment metagenome</name>
    <dbReference type="NCBI Taxonomy" id="412755"/>
    <lineage>
        <taxon>unclassified sequences</taxon>
        <taxon>metagenomes</taxon>
        <taxon>ecological metagenomes</taxon>
    </lineage>
</organism>